<comment type="caution">
    <text evidence="1">The sequence shown here is derived from an EMBL/GenBank/DDBJ whole genome shotgun (WGS) entry which is preliminary data.</text>
</comment>
<keyword evidence="2" id="KW-1185">Reference proteome</keyword>
<dbReference type="EMBL" id="JAGIZQ010000003">
    <property type="protein sequence ID" value="KAH6637197.1"/>
    <property type="molecule type" value="Genomic_DNA"/>
</dbReference>
<reference evidence="1 2" key="1">
    <citation type="journal article" date="2021" name="Nat. Commun.">
        <title>Genetic determinants of endophytism in the Arabidopsis root mycobiome.</title>
        <authorList>
            <person name="Mesny F."/>
            <person name="Miyauchi S."/>
            <person name="Thiergart T."/>
            <person name="Pickel B."/>
            <person name="Atanasova L."/>
            <person name="Karlsson M."/>
            <person name="Huettel B."/>
            <person name="Barry K.W."/>
            <person name="Haridas S."/>
            <person name="Chen C."/>
            <person name="Bauer D."/>
            <person name="Andreopoulos W."/>
            <person name="Pangilinan J."/>
            <person name="LaButti K."/>
            <person name="Riley R."/>
            <person name="Lipzen A."/>
            <person name="Clum A."/>
            <person name="Drula E."/>
            <person name="Henrissat B."/>
            <person name="Kohler A."/>
            <person name="Grigoriev I.V."/>
            <person name="Martin F.M."/>
            <person name="Hacquard S."/>
        </authorList>
    </citation>
    <scope>NUCLEOTIDE SEQUENCE [LARGE SCALE GENOMIC DNA]</scope>
    <source>
        <strain evidence="1 2">MPI-SDFR-AT-0079</strain>
    </source>
</reference>
<organism evidence="1 2">
    <name type="scientific">Chaetomium tenue</name>
    <dbReference type="NCBI Taxonomy" id="1854479"/>
    <lineage>
        <taxon>Eukaryota</taxon>
        <taxon>Fungi</taxon>
        <taxon>Dikarya</taxon>
        <taxon>Ascomycota</taxon>
        <taxon>Pezizomycotina</taxon>
        <taxon>Sordariomycetes</taxon>
        <taxon>Sordariomycetidae</taxon>
        <taxon>Sordariales</taxon>
        <taxon>Chaetomiaceae</taxon>
        <taxon>Chaetomium</taxon>
    </lineage>
</organism>
<dbReference type="Proteomes" id="UP000724584">
    <property type="component" value="Unassembled WGS sequence"/>
</dbReference>
<evidence type="ECO:0000313" key="2">
    <source>
        <dbReference type="Proteomes" id="UP000724584"/>
    </source>
</evidence>
<accession>A0ACB7PE70</accession>
<gene>
    <name evidence="1" type="ORF">F5144DRAFT_647199</name>
</gene>
<sequence length="569" mass="64852">MGTRGLEIVRFHGRYYIRYNPYDSCFKGLGAKIVASIPSDRENYEKWLEAMRAEYTAKERLFEKHVYEIRDESKPDYSLLLEEFEALPSELPRLDGYDAEYFYIINLDKEVLTMNHSIHWNLGNIPREDNLWIRAIADSIYRDKLTISFETCPEQHMASPALRMPKHDKTMDYPFNVVTPNTDIETTRKAFLTFVLARTLIEYHIEILRFGREWAPGALPFRELAFALIPIASGHFDFYSFPKQRCNPRTCSGNFCPSRHFPTSPGWIGKSCDSAPLLEFGSPSHRPGDPAGASPTETMYWFEGVLVSLALRVDGKAVTNAVTWGLEQGRTTFQVVILSLFEMAFAEVVPGAGADGEPFVTLTAPMDISPLRPEYCLSSHPRERPENKGGLIQYYRGEVIIKTNCAGTTSKMLEHFPGLAALVNFFNVAASRRAACKHPGVLPAELYLRILDFVDYDTWKACSVVSPQFRAYCLEKPRLDDRARIVAGPFLTVLPEQDAEKDGLLSFDFEDMETRKVVRMMQVPHHRAPLEYLWMPVIGSDRKAVMVDVIVQFRPVEDPKDEVHEAHKV</sequence>
<proteinExistence type="predicted"/>
<protein>
    <submittedName>
        <fullName evidence="1">Uncharacterized protein</fullName>
    </submittedName>
</protein>
<name>A0ACB7PE70_9PEZI</name>
<evidence type="ECO:0000313" key="1">
    <source>
        <dbReference type="EMBL" id="KAH6637197.1"/>
    </source>
</evidence>